<reference evidence="1 2" key="1">
    <citation type="submission" date="2021-03" db="EMBL/GenBank/DDBJ databases">
        <title>Succinivibrio sp. nov. isolated from feces of cow.</title>
        <authorList>
            <person name="Choi J.-Y."/>
        </authorList>
    </citation>
    <scope>NUCLEOTIDE SEQUENCE [LARGE SCALE GENOMIC DNA]</scope>
    <source>
        <strain evidence="1 2">AGMB01872</strain>
    </source>
</reference>
<dbReference type="Proteomes" id="UP000731465">
    <property type="component" value="Unassembled WGS sequence"/>
</dbReference>
<protein>
    <submittedName>
        <fullName evidence="1">Uncharacterized protein</fullName>
    </submittedName>
</protein>
<organism evidence="1 2">
    <name type="scientific">Succinivibrio faecicola</name>
    <dbReference type="NCBI Taxonomy" id="2820300"/>
    <lineage>
        <taxon>Bacteria</taxon>
        <taxon>Pseudomonadati</taxon>
        <taxon>Pseudomonadota</taxon>
        <taxon>Gammaproteobacteria</taxon>
        <taxon>Aeromonadales</taxon>
        <taxon>Succinivibrionaceae</taxon>
        <taxon>Succinivibrio</taxon>
    </lineage>
</organism>
<accession>A0ABS7DI96</accession>
<proteinExistence type="predicted"/>
<comment type="caution">
    <text evidence="1">The sequence shown here is derived from an EMBL/GenBank/DDBJ whole genome shotgun (WGS) entry which is preliminary data.</text>
</comment>
<dbReference type="EMBL" id="JAGFNY010000022">
    <property type="protein sequence ID" value="MBW7570575.1"/>
    <property type="molecule type" value="Genomic_DNA"/>
</dbReference>
<sequence>MENIHSIIKSIDGSDSAVFKILTEHEVCNNDCYYRGIVLDGKNADMFFSTDKIDDLLIKKIIEVTFDEKVLNLNVTFSKQSDSITLYPATNSKSFTLSSENEGNALLILKKKNRLTFHLIRQFSLIKSILENYSLSTLTFEKRLH</sequence>
<evidence type="ECO:0000313" key="2">
    <source>
        <dbReference type="Proteomes" id="UP000731465"/>
    </source>
</evidence>
<dbReference type="RefSeq" id="WP_219937800.1">
    <property type="nucleotide sequence ID" value="NZ_JAGFNY010000022.1"/>
</dbReference>
<keyword evidence="2" id="KW-1185">Reference proteome</keyword>
<name>A0ABS7DI96_9GAMM</name>
<evidence type="ECO:0000313" key="1">
    <source>
        <dbReference type="EMBL" id="MBW7570575.1"/>
    </source>
</evidence>
<gene>
    <name evidence="1" type="ORF">J5V48_06685</name>
</gene>